<dbReference type="GO" id="GO:0016301">
    <property type="term" value="F:kinase activity"/>
    <property type="evidence" value="ECO:0007669"/>
    <property type="project" value="UniProtKB-KW"/>
</dbReference>
<proteinExistence type="predicted"/>
<keyword evidence="1" id="KW-0808">Transferase</keyword>
<organism evidence="1 2">
    <name type="scientific">Tolypothrix bouteillei VB521301</name>
    <dbReference type="NCBI Taxonomy" id="1479485"/>
    <lineage>
        <taxon>Bacteria</taxon>
        <taxon>Bacillati</taxon>
        <taxon>Cyanobacteriota</taxon>
        <taxon>Cyanophyceae</taxon>
        <taxon>Nostocales</taxon>
        <taxon>Tolypothrichaceae</taxon>
        <taxon>Tolypothrix</taxon>
    </lineage>
</organism>
<dbReference type="AlphaFoldDB" id="A0A8S9TE82"/>
<accession>A0A8S9TE82</accession>
<evidence type="ECO:0000313" key="2">
    <source>
        <dbReference type="Proteomes" id="UP000029738"/>
    </source>
</evidence>
<dbReference type="OrthoDB" id="462163at2"/>
<keyword evidence="2" id="KW-1185">Reference proteome</keyword>
<keyword evidence="1" id="KW-0418">Kinase</keyword>
<name>A0A8S9TE82_9CYAN</name>
<comment type="caution">
    <text evidence="1">The sequence shown here is derived from an EMBL/GenBank/DDBJ whole genome shotgun (WGS) entry which is preliminary data.</text>
</comment>
<protein>
    <submittedName>
        <fullName evidence="1">Histidine kinase</fullName>
    </submittedName>
</protein>
<reference evidence="1" key="2">
    <citation type="submission" date="2019-11" db="EMBL/GenBank/DDBJ databases">
        <title>Improved Assembly of Tolypothrix boutellei genome.</title>
        <authorList>
            <person name="Sarangi A.N."/>
            <person name="Mukherjee M."/>
            <person name="Ghosh S."/>
            <person name="Singh D."/>
            <person name="Das A."/>
            <person name="Kant S."/>
            <person name="Prusty A."/>
            <person name="Tripathy S."/>
        </authorList>
    </citation>
    <scope>NUCLEOTIDE SEQUENCE</scope>
    <source>
        <strain evidence="1">VB521301</strain>
    </source>
</reference>
<dbReference type="EMBL" id="JHEG04000001">
    <property type="protein sequence ID" value="KAF3890840.1"/>
    <property type="molecule type" value="Genomic_DNA"/>
</dbReference>
<gene>
    <name evidence="1" type="ORF">DA73_0400006480</name>
</gene>
<sequence length="167" mass="18725">MCLLIGNIGIASCQFHQILTLNLTNREKIMTQLPTIRIKDDIDEHYDARFDVSGDDNIMKQSIDAGTVGIPVRVIGKYRQVDVRYRQTPPPQYKGHVLIVLDDGGKIFFYPPWHSKAIRSSNEIAQFENKRVVVVGKILPIMPPYPRDAASIVAPCVVAIESIELAP</sequence>
<reference evidence="1" key="1">
    <citation type="journal article" date="2015" name="Genome Announc.">
        <title>Draft Genome Sequence of Tolypothrix boutellei Strain VB521301.</title>
        <authorList>
            <person name="Chandrababunaidu M.M."/>
            <person name="Singh D."/>
            <person name="Sen D."/>
            <person name="Bhan S."/>
            <person name="Das S."/>
            <person name="Gupta A."/>
            <person name="Adhikary S.P."/>
            <person name="Tripathy S."/>
        </authorList>
    </citation>
    <scope>NUCLEOTIDE SEQUENCE</scope>
    <source>
        <strain evidence="1">VB521301</strain>
    </source>
</reference>
<dbReference type="Proteomes" id="UP000029738">
    <property type="component" value="Unassembled WGS sequence"/>
</dbReference>
<evidence type="ECO:0000313" key="1">
    <source>
        <dbReference type="EMBL" id="KAF3890840.1"/>
    </source>
</evidence>